<sequence>MATFIRELPLLVCPKECLKVYLDDFNFFHMECFKATLSKTLGLAIISGSVLVKLPQILKIFQNKSAQGINIISILLELFAITATAAYSFVNGFPFSSWGEAVFLALQTVTIACLVFYYCNGLTKTTTFVFAYLSIIIAIGTGLTPIKVLWFAQTLNIPIILLSKIIQGYTNYSNASTGQLSAVTIFMLFFGSLARIFTSIQETGDKTIIIMYVCSTIANGIIVSQLLYYWNVSERKVVKSKKLK</sequence>
<evidence type="ECO:0000256" key="10">
    <source>
        <dbReference type="SAM" id="Phobius"/>
    </source>
</evidence>
<dbReference type="FunFam" id="1.20.1280.290:FF:000006">
    <property type="entry name" value="mannose-P-dolichol utilization defect 1 protein"/>
    <property type="match status" value="1"/>
</dbReference>
<dbReference type="GeneID" id="105365258"/>
<dbReference type="PIRSF" id="PIRSF023381">
    <property type="entry name" value="MannP-dilichol_defect-1p"/>
    <property type="match status" value="1"/>
</dbReference>
<keyword evidence="11" id="KW-1185">Reference proteome</keyword>
<dbReference type="Proteomes" id="UP000695007">
    <property type="component" value="Unplaced"/>
</dbReference>
<dbReference type="AlphaFoldDB" id="A0AAJ7DZ26"/>
<keyword evidence="5 9" id="KW-1133">Transmembrane helix</keyword>
<comment type="similarity">
    <text evidence="7 9">Belongs to the MPDU1 (TC 2.A.43.3) family.</text>
</comment>
<evidence type="ECO:0000256" key="3">
    <source>
        <dbReference type="ARBA" id="ARBA00022692"/>
    </source>
</evidence>
<evidence type="ECO:0000256" key="5">
    <source>
        <dbReference type="ARBA" id="ARBA00022989"/>
    </source>
</evidence>
<evidence type="ECO:0000256" key="8">
    <source>
        <dbReference type="ARBA" id="ARBA00067517"/>
    </source>
</evidence>
<dbReference type="FunFam" id="1.20.1280.290:FF:000031">
    <property type="entry name" value="Mannose-P-dolichol utilization defect 1"/>
    <property type="match status" value="1"/>
</dbReference>
<evidence type="ECO:0000256" key="9">
    <source>
        <dbReference type="PIRNR" id="PIRNR023381"/>
    </source>
</evidence>
<dbReference type="SMART" id="SM00679">
    <property type="entry name" value="CTNS"/>
    <property type="match status" value="2"/>
</dbReference>
<dbReference type="InterPro" id="IPR006603">
    <property type="entry name" value="PQ-loop_rpt"/>
</dbReference>
<accession>A0AAJ7DZ26</accession>
<feature type="transmembrane region" description="Helical" evidence="10">
    <location>
        <begin position="178"/>
        <end position="197"/>
    </location>
</feature>
<evidence type="ECO:0000256" key="2">
    <source>
        <dbReference type="ARBA" id="ARBA00022448"/>
    </source>
</evidence>
<organism evidence="11 12">
    <name type="scientific">Ceratosolen solmsi marchali</name>
    <dbReference type="NCBI Taxonomy" id="326594"/>
    <lineage>
        <taxon>Eukaryota</taxon>
        <taxon>Metazoa</taxon>
        <taxon>Ecdysozoa</taxon>
        <taxon>Arthropoda</taxon>
        <taxon>Hexapoda</taxon>
        <taxon>Insecta</taxon>
        <taxon>Pterygota</taxon>
        <taxon>Neoptera</taxon>
        <taxon>Endopterygota</taxon>
        <taxon>Hymenoptera</taxon>
        <taxon>Apocrita</taxon>
        <taxon>Proctotrupomorpha</taxon>
        <taxon>Chalcidoidea</taxon>
        <taxon>Agaonidae</taxon>
        <taxon>Agaoninae</taxon>
        <taxon>Ceratosolen</taxon>
    </lineage>
</organism>
<dbReference type="GO" id="GO:0009312">
    <property type="term" value="P:oligosaccharide biosynthetic process"/>
    <property type="evidence" value="ECO:0007669"/>
    <property type="project" value="TreeGrafter"/>
</dbReference>
<proteinExistence type="inferred from homology"/>
<reference evidence="12" key="1">
    <citation type="submission" date="2025-08" db="UniProtKB">
        <authorList>
            <consortium name="RefSeq"/>
        </authorList>
    </citation>
    <scope>IDENTIFICATION</scope>
</reference>
<dbReference type="Gene3D" id="1.20.1280.290">
    <property type="match status" value="2"/>
</dbReference>
<evidence type="ECO:0000313" key="12">
    <source>
        <dbReference type="RefSeq" id="XP_011501674.1"/>
    </source>
</evidence>
<evidence type="ECO:0000313" key="11">
    <source>
        <dbReference type="Proteomes" id="UP000695007"/>
    </source>
</evidence>
<dbReference type="PANTHER" id="PTHR12226">
    <property type="entry name" value="MANNOSE-P-DOLICHOL UTILIZATION DEFECT 1 LEC35 -RELATED"/>
    <property type="match status" value="1"/>
</dbReference>
<feature type="transmembrane region" description="Helical" evidence="10">
    <location>
        <begin position="101"/>
        <end position="119"/>
    </location>
</feature>
<keyword evidence="2" id="KW-0813">Transport</keyword>
<name>A0AAJ7DZ26_9HYME</name>
<dbReference type="RefSeq" id="XP_011501674.1">
    <property type="nucleotide sequence ID" value="XM_011503372.1"/>
</dbReference>
<keyword evidence="3 9" id="KW-0812">Transmembrane</keyword>
<feature type="transmembrane region" description="Helical" evidence="10">
    <location>
        <begin position="209"/>
        <end position="230"/>
    </location>
</feature>
<dbReference type="Pfam" id="PF04193">
    <property type="entry name" value="PQ-loop"/>
    <property type="match status" value="2"/>
</dbReference>
<dbReference type="KEGG" id="csol:105365258"/>
<evidence type="ECO:0000256" key="6">
    <source>
        <dbReference type="ARBA" id="ARBA00023136"/>
    </source>
</evidence>
<gene>
    <name evidence="12" type="primary">LOC105365258</name>
</gene>
<dbReference type="GO" id="GO:0016020">
    <property type="term" value="C:membrane"/>
    <property type="evidence" value="ECO:0007669"/>
    <property type="project" value="UniProtKB-SubCell"/>
</dbReference>
<feature type="transmembrane region" description="Helical" evidence="10">
    <location>
        <begin position="69"/>
        <end position="89"/>
    </location>
</feature>
<dbReference type="InterPro" id="IPR016817">
    <property type="entry name" value="MannP-dilichol_defect-1"/>
</dbReference>
<evidence type="ECO:0000256" key="1">
    <source>
        <dbReference type="ARBA" id="ARBA00004141"/>
    </source>
</evidence>
<feature type="transmembrane region" description="Helical" evidence="10">
    <location>
        <begin position="126"/>
        <end position="143"/>
    </location>
</feature>
<comment type="subcellular location">
    <subcellularLocation>
        <location evidence="1 9">Membrane</location>
        <topology evidence="1 9">Multi-pass membrane protein</topology>
    </subcellularLocation>
</comment>
<dbReference type="PANTHER" id="PTHR12226:SF2">
    <property type="entry name" value="MANNOSE-P-DOLICHOL UTILIZATION DEFECT 1 PROTEIN"/>
    <property type="match status" value="1"/>
</dbReference>
<evidence type="ECO:0000256" key="7">
    <source>
        <dbReference type="ARBA" id="ARBA00038475"/>
    </source>
</evidence>
<protein>
    <recommendedName>
        <fullName evidence="8 9">Mannose-P-dolichol utilization defect 1 protein homolog</fullName>
    </recommendedName>
</protein>
<keyword evidence="4" id="KW-0677">Repeat</keyword>
<evidence type="ECO:0000256" key="4">
    <source>
        <dbReference type="ARBA" id="ARBA00022737"/>
    </source>
</evidence>
<keyword evidence="6 9" id="KW-0472">Membrane</keyword>